<dbReference type="EMBL" id="CAJNXB010000042">
    <property type="protein sequence ID" value="CAF3000912.1"/>
    <property type="molecule type" value="Genomic_DNA"/>
</dbReference>
<dbReference type="OrthoDB" id="10065667at2759"/>
<evidence type="ECO:0000313" key="1">
    <source>
        <dbReference type="EMBL" id="CAF3000912.1"/>
    </source>
</evidence>
<proteinExistence type="predicted"/>
<dbReference type="Proteomes" id="UP000663825">
    <property type="component" value="Unassembled WGS sequence"/>
</dbReference>
<sequence>MFGGQSGGMGEMASDFLINRFVPGGLNSPMGMIADNMIGGNPNGGMNYGGMGGGYGGMGGGYGGMGGGYGGMGGGYGGMGGGFQGHHHGGQQGGYGNNYGYF</sequence>
<reference evidence="1" key="1">
    <citation type="submission" date="2021-02" db="EMBL/GenBank/DDBJ databases">
        <authorList>
            <person name="Nowell W R."/>
        </authorList>
    </citation>
    <scope>NUCLEOTIDE SEQUENCE</scope>
</reference>
<evidence type="ECO:0000313" key="2">
    <source>
        <dbReference type="Proteomes" id="UP000663825"/>
    </source>
</evidence>
<protein>
    <submittedName>
        <fullName evidence="1">Uncharacterized protein</fullName>
    </submittedName>
</protein>
<name>A0A817KVG4_9BILA</name>
<comment type="caution">
    <text evidence="1">The sequence shown here is derived from an EMBL/GenBank/DDBJ whole genome shotgun (WGS) entry which is preliminary data.</text>
</comment>
<gene>
    <name evidence="1" type="ORF">TIS948_LOCUS1462</name>
</gene>
<accession>A0A817KVG4</accession>
<dbReference type="AlphaFoldDB" id="A0A817KVG4"/>
<organism evidence="1 2">
    <name type="scientific">Rotaria socialis</name>
    <dbReference type="NCBI Taxonomy" id="392032"/>
    <lineage>
        <taxon>Eukaryota</taxon>
        <taxon>Metazoa</taxon>
        <taxon>Spiralia</taxon>
        <taxon>Gnathifera</taxon>
        <taxon>Rotifera</taxon>
        <taxon>Eurotatoria</taxon>
        <taxon>Bdelloidea</taxon>
        <taxon>Philodinida</taxon>
        <taxon>Philodinidae</taxon>
        <taxon>Rotaria</taxon>
    </lineage>
</organism>